<dbReference type="RefSeq" id="XP_011394419.1">
    <property type="nucleotide sequence ID" value="XM_011396117.1"/>
</dbReference>
<evidence type="ECO:0000313" key="2">
    <source>
        <dbReference type="Proteomes" id="UP000001805"/>
    </source>
</evidence>
<dbReference type="VEuPathDB" id="FungiDB:NCU16834"/>
<dbReference type="KEGG" id="ncr:NCU16834"/>
<gene>
    <name evidence="1" type="ORF">NCU16834</name>
</gene>
<dbReference type="AlphaFoldDB" id="V5IMS3"/>
<dbReference type="EMBL" id="CM002239">
    <property type="protein sequence ID" value="ESA42992.1"/>
    <property type="molecule type" value="Genomic_DNA"/>
</dbReference>
<dbReference type="GeneID" id="23569683"/>
<dbReference type="InParanoid" id="V5IMS3"/>
<organism evidence="1 2">
    <name type="scientific">Neurospora crassa (strain ATCC 24698 / 74-OR23-1A / CBS 708.71 / DSM 1257 / FGSC 987)</name>
    <dbReference type="NCBI Taxonomy" id="367110"/>
    <lineage>
        <taxon>Eukaryota</taxon>
        <taxon>Fungi</taxon>
        <taxon>Dikarya</taxon>
        <taxon>Ascomycota</taxon>
        <taxon>Pezizomycotina</taxon>
        <taxon>Sordariomycetes</taxon>
        <taxon>Sordariomycetidae</taxon>
        <taxon>Sordariales</taxon>
        <taxon>Sordariaceae</taxon>
        <taxon>Neurospora</taxon>
    </lineage>
</organism>
<reference evidence="1 2" key="1">
    <citation type="journal article" date="2003" name="Nature">
        <title>The genome sequence of the filamentous fungus Neurospora crassa.</title>
        <authorList>
            <person name="Galagan J.E."/>
            <person name="Calvo S.E."/>
            <person name="Borkovich K.A."/>
            <person name="Selker E.U."/>
            <person name="Read N.D."/>
            <person name="Jaffe D."/>
            <person name="FitzHugh W."/>
            <person name="Ma L.J."/>
            <person name="Smirnov S."/>
            <person name="Purcell S."/>
            <person name="Rehman B."/>
            <person name="Elkins T."/>
            <person name="Engels R."/>
            <person name="Wang S."/>
            <person name="Nielsen C.B."/>
            <person name="Butler J."/>
            <person name="Endrizzi M."/>
            <person name="Qui D."/>
            <person name="Ianakiev P."/>
            <person name="Bell-Pedersen D."/>
            <person name="Nelson M.A."/>
            <person name="Werner-Washburne M."/>
            <person name="Selitrennikoff C.P."/>
            <person name="Kinsey J.A."/>
            <person name="Braun E.L."/>
            <person name="Zelter A."/>
            <person name="Schulte U."/>
            <person name="Kothe G.O."/>
            <person name="Jedd G."/>
            <person name="Mewes W."/>
            <person name="Staben C."/>
            <person name="Marcotte E."/>
            <person name="Greenberg D."/>
            <person name="Roy A."/>
            <person name="Foley K."/>
            <person name="Naylor J."/>
            <person name="Stange-Thomann N."/>
            <person name="Barrett R."/>
            <person name="Gnerre S."/>
            <person name="Kamal M."/>
            <person name="Kamvysselis M."/>
            <person name="Mauceli E."/>
            <person name="Bielke C."/>
            <person name="Rudd S."/>
            <person name="Frishman D."/>
            <person name="Krystofova S."/>
            <person name="Rasmussen C."/>
            <person name="Metzenberg R.L."/>
            <person name="Perkins D.D."/>
            <person name="Kroken S."/>
            <person name="Cogoni C."/>
            <person name="Macino G."/>
            <person name="Catcheside D."/>
            <person name="Li W."/>
            <person name="Pratt R.J."/>
            <person name="Osmani S.A."/>
            <person name="DeSouza C.P."/>
            <person name="Glass L."/>
            <person name="Orbach M.J."/>
            <person name="Berglund J.A."/>
            <person name="Voelker R."/>
            <person name="Yarden O."/>
            <person name="Plamann M."/>
            <person name="Seiler S."/>
            <person name="Dunlap J."/>
            <person name="Radford A."/>
            <person name="Aramayo R."/>
            <person name="Natvig D.O."/>
            <person name="Alex L.A."/>
            <person name="Mannhaupt G."/>
            <person name="Ebbole D.J."/>
            <person name="Freitag M."/>
            <person name="Paulsen I."/>
            <person name="Sachs M.S."/>
            <person name="Lander E.S."/>
            <person name="Nusbaum C."/>
            <person name="Birren B."/>
        </authorList>
    </citation>
    <scope>NUCLEOTIDE SEQUENCE [LARGE SCALE GENOMIC DNA]</scope>
    <source>
        <strain evidence="2">ATCC 24698 / 74-OR23-1A / CBS 708.71 / DSM 1257 / FGSC 987</strain>
    </source>
</reference>
<name>V5IMS3_NEUCR</name>
<proteinExistence type="predicted"/>
<protein>
    <submittedName>
        <fullName evidence="1">Uncharacterized protein</fullName>
    </submittedName>
</protein>
<evidence type="ECO:0000313" key="1">
    <source>
        <dbReference type="EMBL" id="ESA42992.1"/>
    </source>
</evidence>
<sequence>MTANPILDPLHSKLRAISALSISTLPNHKTESLSSTSSSLSKIQQIFQGFLKTALRYTNPQESHASLLVQPV</sequence>
<dbReference type="Proteomes" id="UP000001805">
    <property type="component" value="Chromosome 4, Linkage Group IV"/>
</dbReference>
<keyword evidence="2" id="KW-1185">Reference proteome</keyword>
<accession>V5IMS3</accession>